<organism evidence="3 4">
    <name type="scientific">Eiseniibacteriota bacterium</name>
    <dbReference type="NCBI Taxonomy" id="2212470"/>
    <lineage>
        <taxon>Bacteria</taxon>
        <taxon>Candidatus Eiseniibacteriota</taxon>
    </lineage>
</organism>
<gene>
    <name evidence="3" type="ORF">E6K72_03370</name>
</gene>
<feature type="non-terminal residue" evidence="3">
    <location>
        <position position="1"/>
    </location>
</feature>
<dbReference type="NCBIfam" id="TIGR04183">
    <property type="entry name" value="Por_Secre_tail"/>
    <property type="match status" value="1"/>
</dbReference>
<dbReference type="InterPro" id="IPR025965">
    <property type="entry name" value="FlgD/Vpr_Ig-like"/>
</dbReference>
<dbReference type="InterPro" id="IPR026444">
    <property type="entry name" value="Secre_tail"/>
</dbReference>
<dbReference type="EMBL" id="VBOS01000106">
    <property type="protein sequence ID" value="TMQ57768.1"/>
    <property type="molecule type" value="Genomic_DNA"/>
</dbReference>
<evidence type="ECO:0000313" key="3">
    <source>
        <dbReference type="EMBL" id="TMQ57768.1"/>
    </source>
</evidence>
<name>A0A538T2C0_UNCEI</name>
<feature type="domain" description="FlgD/Vpr Ig-like" evidence="2">
    <location>
        <begin position="61"/>
        <end position="117"/>
    </location>
</feature>
<dbReference type="Proteomes" id="UP000317716">
    <property type="component" value="Unassembled WGS sequence"/>
</dbReference>
<evidence type="ECO:0000259" key="2">
    <source>
        <dbReference type="Pfam" id="PF13860"/>
    </source>
</evidence>
<evidence type="ECO:0000256" key="1">
    <source>
        <dbReference type="SAM" id="MobiDB-lite"/>
    </source>
</evidence>
<feature type="region of interest" description="Disordered" evidence="1">
    <location>
        <begin position="1"/>
        <end position="32"/>
    </location>
</feature>
<feature type="compositionally biased region" description="Acidic residues" evidence="1">
    <location>
        <begin position="1"/>
        <end position="12"/>
    </location>
</feature>
<evidence type="ECO:0000313" key="4">
    <source>
        <dbReference type="Proteomes" id="UP000317716"/>
    </source>
</evidence>
<dbReference type="Pfam" id="PF13860">
    <property type="entry name" value="FlgD_ig"/>
    <property type="match status" value="1"/>
</dbReference>
<protein>
    <submittedName>
        <fullName evidence="3">T9SS type A sorting domain-containing protein</fullName>
    </submittedName>
</protein>
<reference evidence="3 4" key="1">
    <citation type="journal article" date="2019" name="Nat. Microbiol.">
        <title>Mediterranean grassland soil C-N compound turnover is dependent on rainfall and depth, and is mediated by genomically divergent microorganisms.</title>
        <authorList>
            <person name="Diamond S."/>
            <person name="Andeer P.F."/>
            <person name="Li Z."/>
            <person name="Crits-Christoph A."/>
            <person name="Burstein D."/>
            <person name="Anantharaman K."/>
            <person name="Lane K.R."/>
            <person name="Thomas B.C."/>
            <person name="Pan C."/>
            <person name="Northen T.R."/>
            <person name="Banfield J.F."/>
        </authorList>
    </citation>
    <scope>NUCLEOTIDE SEQUENCE [LARGE SCALE GENOMIC DNA]</scope>
    <source>
        <strain evidence="3">WS_2</strain>
    </source>
</reference>
<proteinExistence type="predicted"/>
<comment type="caution">
    <text evidence="3">The sequence shown here is derived from an EMBL/GenBank/DDBJ whole genome shotgun (WGS) entry which is preliminary data.</text>
</comment>
<accession>A0A538T2C0</accession>
<sequence length="129" mass="14161">DRDCDTYLDGDERDANSDPGDPGSIPSITGVPSAPREEFALRSIKPNPFRTQVEVAFTLGRAGPVDLMVYDVLGREVRAVARGSRLEAGPQSLTWDGRDASGRQTGAGVYFVRLRTERATWTRPIARVR</sequence>
<dbReference type="Gene3D" id="2.60.40.4070">
    <property type="match status" value="1"/>
</dbReference>
<dbReference type="AlphaFoldDB" id="A0A538T2C0"/>